<accession>A0ABV1UL04</accession>
<dbReference type="Pfam" id="PF02945">
    <property type="entry name" value="Endonuclease_7"/>
    <property type="match status" value="1"/>
</dbReference>
<keyword evidence="1" id="KW-0378">Hydrolase</keyword>
<organism evidence="1 2">
    <name type="scientific">Streptomyces sp. 900105245</name>
    <dbReference type="NCBI Taxonomy" id="3154379"/>
    <lineage>
        <taxon>Bacteria</taxon>
        <taxon>Bacillati</taxon>
        <taxon>Actinomycetota</taxon>
        <taxon>Actinomycetes</taxon>
        <taxon>Kitasatosporales</taxon>
        <taxon>Streptomycetaceae</taxon>
        <taxon>Streptomyces</taxon>
    </lineage>
</organism>
<keyword evidence="2" id="KW-1185">Reference proteome</keyword>
<dbReference type="SUPFAM" id="SSF54060">
    <property type="entry name" value="His-Me finger endonucleases"/>
    <property type="match status" value="1"/>
</dbReference>
<name>A0ABV1UL04_9ACTN</name>
<keyword evidence="1" id="KW-0255">Endonuclease</keyword>
<reference evidence="1 2" key="1">
    <citation type="submission" date="2024-06" db="EMBL/GenBank/DDBJ databases">
        <title>The Natural Products Discovery Center: Release of the First 8490 Sequenced Strains for Exploring Actinobacteria Biosynthetic Diversity.</title>
        <authorList>
            <person name="Kalkreuter E."/>
            <person name="Kautsar S.A."/>
            <person name="Yang D."/>
            <person name="Bader C.D."/>
            <person name="Teijaro C.N."/>
            <person name="Fluegel L."/>
            <person name="Davis C.M."/>
            <person name="Simpson J.R."/>
            <person name="Lauterbach L."/>
            <person name="Steele A.D."/>
            <person name="Gui C."/>
            <person name="Meng S."/>
            <person name="Li G."/>
            <person name="Viehrig K."/>
            <person name="Ye F."/>
            <person name="Su P."/>
            <person name="Kiefer A.F."/>
            <person name="Nichols A."/>
            <person name="Cepeda A.J."/>
            <person name="Yan W."/>
            <person name="Fan B."/>
            <person name="Jiang Y."/>
            <person name="Adhikari A."/>
            <person name="Zheng C.-J."/>
            <person name="Schuster L."/>
            <person name="Cowan T.M."/>
            <person name="Smanski M.J."/>
            <person name="Chevrette M.G."/>
            <person name="De Carvalho L.P.S."/>
            <person name="Shen B."/>
        </authorList>
    </citation>
    <scope>NUCLEOTIDE SEQUENCE [LARGE SCALE GENOMIC DNA]</scope>
    <source>
        <strain evidence="1 2">NPDC001166</strain>
    </source>
</reference>
<sequence length="467" mass="51016">MPERVIPESMGGLISLGAADDLCAGLTGGSRVPVVSAVFTRSPGSARAGYVLLGATVVRVEARSGRLEVSEAEVRRAAVELDAMQVDFRSLVRIGPFGGAPAGEYNGTTLMRWRQRIMQELQEPVAPKQTAQCEDGRRSHLAGIDWRRILVERSRDPAVRTWWLPRGVVRLLDAAAHAEAHWLQAAGTHQADAVVEATSPPAQAHTVDGRRTAEPERSTARLRPYRGELQGQLYSALTRRPGTSGKVAGWTCAVCRTAPAAVLDHCHEHGYVRAPVCQSCNTQERPDHLYSNDVRVAGRYQRLFDTDAAHWLPHWHCCPGCRARTTLPLPHLAAWTAHVGCRRLRPTHRDACGSRGRKPCGVLRVSWKGSQNAPRSCLLTIVVDGCPSGEHRVLAQVPYREAVQQFGVWLAETAPAVAAAAGPDRLDGLPARPRPVIADPSGEGLELFWTNTTRCDSKRPVTVRKRV</sequence>
<protein>
    <submittedName>
        <fullName evidence="1">Endonuclease domain-containing protein</fullName>
    </submittedName>
</protein>
<gene>
    <name evidence="1" type="ORF">ABT272_43375</name>
</gene>
<dbReference type="InterPro" id="IPR044925">
    <property type="entry name" value="His-Me_finger_sf"/>
</dbReference>
<dbReference type="RefSeq" id="WP_352066250.1">
    <property type="nucleotide sequence ID" value="NZ_JBEPAZ010000112.1"/>
</dbReference>
<dbReference type="EMBL" id="JBEPAZ010000112">
    <property type="protein sequence ID" value="MER6434423.1"/>
    <property type="molecule type" value="Genomic_DNA"/>
</dbReference>
<proteinExistence type="predicted"/>
<comment type="caution">
    <text evidence="1">The sequence shown here is derived from an EMBL/GenBank/DDBJ whole genome shotgun (WGS) entry which is preliminary data.</text>
</comment>
<dbReference type="Gene3D" id="3.40.1800.10">
    <property type="entry name" value="His-Me finger endonucleases"/>
    <property type="match status" value="1"/>
</dbReference>
<evidence type="ECO:0000313" key="1">
    <source>
        <dbReference type="EMBL" id="MER6434423.1"/>
    </source>
</evidence>
<keyword evidence="1" id="KW-0540">Nuclease</keyword>
<dbReference type="InterPro" id="IPR038563">
    <property type="entry name" value="Endonuclease_7_sf"/>
</dbReference>
<dbReference type="InterPro" id="IPR004211">
    <property type="entry name" value="Endonuclease_7"/>
</dbReference>
<dbReference type="Proteomes" id="UP001470023">
    <property type="component" value="Unassembled WGS sequence"/>
</dbReference>
<dbReference type="GO" id="GO:0004519">
    <property type="term" value="F:endonuclease activity"/>
    <property type="evidence" value="ECO:0007669"/>
    <property type="project" value="UniProtKB-KW"/>
</dbReference>
<evidence type="ECO:0000313" key="2">
    <source>
        <dbReference type="Proteomes" id="UP001470023"/>
    </source>
</evidence>